<accession>A0AAQ3QS80</accession>
<keyword evidence="1 3" id="KW-0732">Signal</keyword>
<dbReference type="SUPFAM" id="SSF49899">
    <property type="entry name" value="Concanavalin A-like lectins/glucanases"/>
    <property type="match status" value="3"/>
</dbReference>
<feature type="signal peptide" evidence="3">
    <location>
        <begin position="1"/>
        <end position="41"/>
    </location>
</feature>
<dbReference type="KEGG" id="puo:RZN69_15765"/>
<reference evidence="5 6" key="1">
    <citation type="submission" date="2023-10" db="EMBL/GenBank/DDBJ databases">
        <title>Rubellicoccus peritrichatus gen. nov., sp. nov., isolated from an algae of coral reef tank.</title>
        <authorList>
            <person name="Luo J."/>
        </authorList>
    </citation>
    <scope>NUCLEOTIDE SEQUENCE [LARGE SCALE GENOMIC DNA]</scope>
    <source>
        <strain evidence="5 6">CR14</strain>
    </source>
</reference>
<feature type="domain" description="LamG-like jellyroll fold" evidence="4">
    <location>
        <begin position="491"/>
        <end position="630"/>
    </location>
</feature>
<evidence type="ECO:0000313" key="5">
    <source>
        <dbReference type="EMBL" id="WOO40081.1"/>
    </source>
</evidence>
<sequence>MARPYHSLFKTITASFNRLSRSLLRCTLIVSVLSASNYVSAQSSVYIQRTEHSTSDGTSAHAQAGGMVGINMNFRSDRSLAFWLKRDFFEDTESNDSDRTGNVMASTPGHTGTYQTLFQFGDHFPDDEEWHYYLFTFDYDGIEGLKIRLYIDGNRSPVATRNIGVGAIGATNKIFYIGNAVSTGSAFNYYVKRSTNYSYYIDDIAVWSASNDTILDQFELVGQFGMRFFDYEMSQLVSFYDCDDSDSVPNYYEDTIPDPSSTADADITNNYYRYSSYANETRSEPARLVSYFVTVNSDYGGEDVSPQAGDNYYEAGTSVNLTAPEYIYLDRFRNELGSSDDNTTEFIDQAYYRLRCTGYSIDGTNNQGTDRFVTIESIDSDITLVWSWELEYAFIIDYEVSGANIPNSTGSPQVDGVDQTANDTIGRKWVTKDTEVSVAINANETNESEGFRLSVDTLRLENVGDGSNHYATFNNVGYVYTSSGGTSINNTSFTIELWCRRLPGYESEKQYLFGYSNSPDSSGGFMIGFEENSSGEAEFTVTNSGSRVTSVDAGHSDFDWHHWTVTYDSTSNNVTIYRDGDIVQEDTVIYSLSNSSRLCVGALGSGGNGSDGFYGNIDNVRIWNKILTTTEIQTAQGTDEYGLTTNNLQLELSFDDFDSVTVSGDNATFDSSTDANAPQFEYLDFGSAFASDFTDSEKIAVLFPDHQVSALTPLGTTVDSGDFDITDWIRVAFTWDSQYKLTLDSAHGITGLGPDFFDELPFVISDSVDEVGVSDTDIWIPEGETVRVGVRYRSTDRRYTFSDVPLALNAFSSLSPSTLSDGQLTYDGETYITREHTFVNISDRGSVTFQFDKTHFRAYVPLGEFLDVSSKSAADLQLFPNLPDDADLETLVADLGEPEDSLFDPFNSGPDRIQWDLAGQRLHPLVPGIFRIDWPDDLDDESFIIEVMSGLPGETELAEWEIEDDSGNRLLNGQSSYYYDVTFSSVSDAFPGSPTAHYIYRYLGNDAQTPPVNLDPNEADAWHFETQTYSTASASADSDSNGFSSTASGRTILLFSYQQDGTSVATGDGSTEAYAVRIIESDLLTTVDERSLSEDDISSSDERRALWLSEEMFLFPSTFGSSSWGNFGVDNEFALSFWAQLGNISGSGERTAWEYENDVGEFVRLSVFGPDHSEHPNVPVLTVLSDVLEMDDQFVFTCVNIDTGWHHYTLVFDSNGQYLYIDGRLVGSRQGSLDVVFTTGTSANHLGYSSYDNGKWWNGYMDDVVFWDSVPSAAEIRDIMRNVRPSSGFDYLYIDCNSATSNGLDAVELAGGVQSTQSVDVLFLTTDPDTDQRVFEEFSEPENILVAQTADYFPEVATRLYSKMDIAGYRTGYIINPVSNYNPNLYNRDANVGAWGPIYPVNWSEIYDTSANEGLTVVYYENPFTITSADSDVVHPNVGWPFIALSYETVDFPSWGDHKDKRIYIASRLGTEGVDVNGDDQLIFDPAYYANFSVYNQPNPSATGYNPNEEHALAADSIKDQLTGDTSFNFGQEAAFALQKDLNNSNRYTDQAQTIIDATYTSDSWVLVQYENLETEEWEMAAYKVEATRTGEAEFPALDDETHDPVDVLGQPVEQPSDPSYKFNYRYFAGDILISPYPLNLVIGNVVLAEHSGGNKQNVDGISQRTIWNDINGNTWCVSGDGFFFYRYWYPMRDDFWYEIGTPDGDNDIDSGTPLAFLPDAINGNFEFLDITATQSTPIDYHTYWRSNYPIVKRGETVTYTGGEYVDENAGAEGLPGVVAWAAGQVVYDNANPAMLYDQASLDHYSARFIRPLDRYEADLPLADLPDSLTPANTANIMVDGSRYYFKGLTGSLQKRFYFESLTGTLVFRGRLNDLESGDPDLTATPVSLYILEPNVMTEAEYNTIVNDWLKEDIGLGGSEAIFTAIDSIYEKSQNPSSMNAADMGHDFYSGMEDIDFTVLNAEEENYFLSQPPHYDSQYSLISEVFTPDPDLFGQDLKINGNVANDGTNQWLRSSVGEDMFYSIGADQGDPDDLSASGTITHTGHHGTVTELISSSYEWHPASDPSSGYYLRRTSIDPEDVNFILRAQYTVEDEVFEDSLEAELTSDDGYNWHQSSQGAGDVYYVNFQRGPNFSGDVTLVSFDGLDEETENGLYVQSLSEGDINDLQPNEYAIGNVDGLSKDHLYVRKNANPMLVSATEPGTLEFLTTEYTYMANTDADLGNSEWKVATSDEGFLTIHLRVAEALYLDDPPLEVRTDDLVYNLETDLALMQALDRGEWCYHDFDSLGLPTVYVRLDAPEYEPTSIDVTDANAVADLKEIFGEYQPLSSLGTGSALIPNPSLLTSSSAEPQYVTLFENNHPDAAGAVAIHIIEIAEERYRGAIKVVEAQDVFDEKINLRHTGDFGANTEDVYYQWWVRDVAGLDDIGLPAEDESSDDYDLGWQVFAEGLALHQIEFKGRPDITLADKLFYVRYGEKGELDTANDEQGASLGNDTVLESVAHDSWRLVDVNDTSDTYTADDSPRDRVPFQWAGASNSPQFQSDGSYKYIPQLVMGWVKRVLDRVNPYEARYSDFYNNESPAVYSSQIQIAGGPYNGNVALNSDKNVIENVGLIELYETVLDRAKSLTLGIDGAATDGTDLAVLLAATRLAFLYELLGREAYSDFMDSAVTISTDPDSESVQAYLHAFYNQEASLLHEELALLRGTDFIKAYPSYNRLFWNYVKGEGEAAYNIEYNIHDANLDGFINEFDAAELYPQGHGDAWGHLLSANKMHYELLRHTAFDWQTTPELYSLLDNVIEADYLDERSFARIAAIKAKVGAEIIQETYRLAYTEDPDGQWQGYSDVETTRAWGVSEWGARVGQAALFDWLTANAVVPSDADEAADDEVENLDQIDRRTNRAELGQIVSAAWQVQQVVDQANDGFNPLGFDQDALTFDLDPASFDSGQTHFEQLHQKAVEAAYIAVVAWQQAAQSENELRRIADDTQEMKVEALRQDIAYRNELIEIFGTPYQGTIGPGQIFDEGYIGPDNLLYLYVDRVEVDDLIPNSLSAFENLYAEVEDLPGDYEFDINISTLDVTQEVDDIFDSAYLGEEFGIDETLSTASLIRTTGDYAFQADADWGQRTSYGRIQNNIQQMLHQEIALEAAIRDYIEFIEETEIRLSMFEEQLNLASSRIGTNQVLTDAYLGFSGLQKTFAGLDGYFLFNFDFSRNKSKLGDGFPRAAGASNDFTGPGRIALLLAEDTVSSSFYAAWTFIKASSEILQSSIDLLGHVRDVVAENFDQYQDLLPTAESLAIHIREEEGKRIAIAEETQALEELWQQYQSAIAEGFRLLDEREAFNMVLASNAQRNRYSDMVYRISYNEALQKYESAFNNALNYTWLAAKAYDYETSLDEGSPDAATTILEEIVKTRNPGLWLRDEPRTGNGGLAEILVTLNTNFSRLEGQLGINNPQHETGYISLRKEFFRIKEDNYYSNERWEQALQARRVGDLWDVPEFRRFCRPPQEESAGAIPGIVIDFGTEINFGKNLFGRSLGGEDHAYDPSVFATKIRSLGVWFEGYNDAEVATTPRAYLVPVGTDVLRISDADEPEIRTWNILEQRIPAIDAMNDNDLTNPNYIPSLHSLSGSFTELKRFSAFRAYHNSGEEAVNVSEMNRNSRLIGRSVWNTRWMLIIPGGYMHLDGNYGLDQFVENVSDIKLAFETYSNDGL</sequence>
<gene>
    <name evidence="5" type="ORF">RZN69_15765</name>
</gene>
<name>A0AAQ3QS80_9BACT</name>
<dbReference type="Pfam" id="PF13385">
    <property type="entry name" value="Laminin_G_3"/>
    <property type="match status" value="2"/>
</dbReference>
<dbReference type="EMBL" id="CP136920">
    <property type="protein sequence ID" value="WOO40081.1"/>
    <property type="molecule type" value="Genomic_DNA"/>
</dbReference>
<evidence type="ECO:0000256" key="3">
    <source>
        <dbReference type="SAM" id="SignalP"/>
    </source>
</evidence>
<dbReference type="InterPro" id="IPR013320">
    <property type="entry name" value="ConA-like_dom_sf"/>
</dbReference>
<protein>
    <submittedName>
        <fullName evidence="5">LamG-like jellyroll fold domain-containing protein</fullName>
    </submittedName>
</protein>
<evidence type="ECO:0000256" key="1">
    <source>
        <dbReference type="ARBA" id="ARBA00022729"/>
    </source>
</evidence>
<keyword evidence="6" id="KW-1185">Reference proteome</keyword>
<dbReference type="SMART" id="SM00560">
    <property type="entry name" value="LamGL"/>
    <property type="match status" value="1"/>
</dbReference>
<dbReference type="InterPro" id="IPR006558">
    <property type="entry name" value="LamG-like"/>
</dbReference>
<dbReference type="RefSeq" id="WP_317832184.1">
    <property type="nucleotide sequence ID" value="NZ_CP136920.1"/>
</dbReference>
<keyword evidence="2" id="KW-1015">Disulfide bond</keyword>
<dbReference type="Gene3D" id="2.60.120.200">
    <property type="match status" value="3"/>
</dbReference>
<feature type="chain" id="PRO_5042992831" evidence="3">
    <location>
        <begin position="42"/>
        <end position="3702"/>
    </location>
</feature>
<evidence type="ECO:0000313" key="6">
    <source>
        <dbReference type="Proteomes" id="UP001304300"/>
    </source>
</evidence>
<evidence type="ECO:0000256" key="2">
    <source>
        <dbReference type="ARBA" id="ARBA00023157"/>
    </source>
</evidence>
<dbReference type="Proteomes" id="UP001304300">
    <property type="component" value="Chromosome"/>
</dbReference>
<proteinExistence type="predicted"/>
<evidence type="ECO:0000259" key="4">
    <source>
        <dbReference type="SMART" id="SM00560"/>
    </source>
</evidence>
<organism evidence="5 6">
    <name type="scientific">Rubellicoccus peritrichatus</name>
    <dbReference type="NCBI Taxonomy" id="3080537"/>
    <lineage>
        <taxon>Bacteria</taxon>
        <taxon>Pseudomonadati</taxon>
        <taxon>Verrucomicrobiota</taxon>
        <taxon>Opitutia</taxon>
        <taxon>Puniceicoccales</taxon>
        <taxon>Cerasicoccaceae</taxon>
        <taxon>Rubellicoccus</taxon>
    </lineage>
</organism>